<dbReference type="Proteomes" id="UP000008281">
    <property type="component" value="Unassembled WGS sequence"/>
</dbReference>
<evidence type="ECO:0000256" key="1">
    <source>
        <dbReference type="ARBA" id="ARBA00022473"/>
    </source>
</evidence>
<feature type="domain" description="DSL" evidence="10">
    <location>
        <begin position="117"/>
        <end position="157"/>
    </location>
</feature>
<keyword evidence="7 8" id="KW-0732">Signal</keyword>
<comment type="function">
    <text evidence="7">Putative Notch ligand involved in the mediation of Notch signaling.</text>
</comment>
<dbReference type="Gene3D" id="2.10.25.10">
    <property type="entry name" value="Laminin"/>
    <property type="match status" value="1"/>
</dbReference>
<evidence type="ECO:0000259" key="10">
    <source>
        <dbReference type="PROSITE" id="PS51051"/>
    </source>
</evidence>
<dbReference type="PROSITE" id="PS00022">
    <property type="entry name" value="EGF_1"/>
    <property type="match status" value="1"/>
</dbReference>
<feature type="chain" id="PRO_5003178537" description="Delta-like protein" evidence="8">
    <location>
        <begin position="20"/>
        <end position="317"/>
    </location>
</feature>
<dbReference type="InParanoid" id="E3NG84"/>
<dbReference type="GO" id="GO:0001708">
    <property type="term" value="P:cell fate specification"/>
    <property type="evidence" value="ECO:0007669"/>
    <property type="project" value="InterPro"/>
</dbReference>
<organism evidence="12">
    <name type="scientific">Caenorhabditis remanei</name>
    <name type="common">Caenorhabditis vulgaris</name>
    <dbReference type="NCBI Taxonomy" id="31234"/>
    <lineage>
        <taxon>Eukaryota</taxon>
        <taxon>Metazoa</taxon>
        <taxon>Ecdysozoa</taxon>
        <taxon>Nematoda</taxon>
        <taxon>Chromadorea</taxon>
        <taxon>Rhabditida</taxon>
        <taxon>Rhabditina</taxon>
        <taxon>Rhabditomorpha</taxon>
        <taxon>Rhabditoidea</taxon>
        <taxon>Rhabditidae</taxon>
        <taxon>Peloderinae</taxon>
        <taxon>Caenorhabditis</taxon>
    </lineage>
</organism>
<keyword evidence="7" id="KW-1133">Transmembrane helix</keyword>
<dbReference type="GO" id="GO:0005886">
    <property type="term" value="C:plasma membrane"/>
    <property type="evidence" value="ECO:0007669"/>
    <property type="project" value="TreeGrafter"/>
</dbReference>
<evidence type="ECO:0000256" key="2">
    <source>
        <dbReference type="ARBA" id="ARBA00022536"/>
    </source>
</evidence>
<comment type="subcellular location">
    <subcellularLocation>
        <location evidence="7">Membrane</location>
        <topology evidence="7">Single-pass type I membrane protein</topology>
    </subcellularLocation>
</comment>
<dbReference type="GO" id="GO:0007219">
    <property type="term" value="P:Notch signaling pathway"/>
    <property type="evidence" value="ECO:0007669"/>
    <property type="project" value="InterPro"/>
</dbReference>
<keyword evidence="2 5" id="KW-0245">EGF-like domain</keyword>
<keyword evidence="3 7" id="KW-0677">Repeat</keyword>
<evidence type="ECO:0000313" key="11">
    <source>
        <dbReference type="EMBL" id="EFO97002.1"/>
    </source>
</evidence>
<feature type="signal peptide" evidence="8">
    <location>
        <begin position="1"/>
        <end position="19"/>
    </location>
</feature>
<dbReference type="InterPro" id="IPR000742">
    <property type="entry name" value="EGF"/>
</dbReference>
<feature type="disulfide bond" evidence="6">
    <location>
        <begin position="148"/>
        <end position="157"/>
    </location>
</feature>
<dbReference type="PANTHER" id="PTHR22669">
    <property type="entry name" value="DELTA/SERRATE/LAG-2 DOMAIN PROTEIN"/>
    <property type="match status" value="1"/>
</dbReference>
<keyword evidence="7" id="KW-0812">Transmembrane</keyword>
<protein>
    <recommendedName>
        <fullName evidence="7">Delta-like protein</fullName>
    </recommendedName>
</protein>
<evidence type="ECO:0000259" key="9">
    <source>
        <dbReference type="PROSITE" id="PS50026"/>
    </source>
</evidence>
<dbReference type="eggNOG" id="KOG1218">
    <property type="taxonomic scope" value="Eukaryota"/>
</dbReference>
<dbReference type="PROSITE" id="PS50026">
    <property type="entry name" value="EGF_3"/>
    <property type="match status" value="1"/>
</dbReference>
<dbReference type="EMBL" id="DS268651">
    <property type="protein sequence ID" value="EFO97002.1"/>
    <property type="molecule type" value="Genomic_DNA"/>
</dbReference>
<feature type="disulfide bond" evidence="5">
    <location>
        <begin position="172"/>
        <end position="189"/>
    </location>
</feature>
<evidence type="ECO:0000256" key="8">
    <source>
        <dbReference type="SAM" id="SignalP"/>
    </source>
</evidence>
<keyword evidence="12" id="KW-1185">Reference proteome</keyword>
<feature type="disulfide bond" evidence="5">
    <location>
        <begin position="191"/>
        <end position="200"/>
    </location>
</feature>
<evidence type="ECO:0000313" key="12">
    <source>
        <dbReference type="Proteomes" id="UP000008281"/>
    </source>
</evidence>
<dbReference type="OrthoDB" id="5786002at2759"/>
<dbReference type="PROSITE" id="PS51051">
    <property type="entry name" value="DSL"/>
    <property type="match status" value="1"/>
</dbReference>
<dbReference type="InterPro" id="IPR039178">
    <property type="entry name" value="Lag2"/>
</dbReference>
<feature type="disulfide bond" evidence="6">
    <location>
        <begin position="119"/>
        <end position="128"/>
    </location>
</feature>
<evidence type="ECO:0000256" key="6">
    <source>
        <dbReference type="PROSITE-ProRule" id="PRU00377"/>
    </source>
</evidence>
<evidence type="ECO:0000256" key="4">
    <source>
        <dbReference type="ARBA" id="ARBA00023157"/>
    </source>
</evidence>
<keyword evidence="7" id="KW-0472">Membrane</keyword>
<dbReference type="AlphaFoldDB" id="E3NG84"/>
<proteinExistence type="predicted"/>
<gene>
    <name evidence="11" type="ORF">CRE_27871</name>
</gene>
<dbReference type="Pfam" id="PF01414">
    <property type="entry name" value="DSL"/>
    <property type="match status" value="1"/>
</dbReference>
<accession>E3NG84</accession>
<evidence type="ECO:0000256" key="3">
    <source>
        <dbReference type="ARBA" id="ARBA00022737"/>
    </source>
</evidence>
<sequence>MRFLLLFSFSFLLSSATFSFSTHGAGILEILIESGSPVHTGFVVTFANKSHVTWRQLKADTPELLIFEDFDLLSSLLMNVTIHDNITSNSVVFSTGNKKVVDFDHLPLPYTGLQMKMKCAENWYGYYCHNHCVVKNELRCDEYGNPACAQGYCGSNCHKSGSDCPVFGNCSCINGGECIRRISESETICHCPTGYWGKDCKELEMYRQKRNLTTNFGGNLTVPNKFWNRTDIYQLFEKYGEKSRTSGHQDAQTYQSFGKLAEICVLIWLVATMGYYIVKCCGELEKNEKKIVETSGDEKKKTSEEEKKCILIEMNDM</sequence>
<dbReference type="PROSITE" id="PS01186">
    <property type="entry name" value="EGF_2"/>
    <property type="match status" value="1"/>
</dbReference>
<dbReference type="HOGENOM" id="CLU_1023915_0_0_1"/>
<evidence type="ECO:0000256" key="5">
    <source>
        <dbReference type="PROSITE-ProRule" id="PRU00076"/>
    </source>
</evidence>
<keyword evidence="4 5" id="KW-1015">Disulfide bond</keyword>
<dbReference type="InterPro" id="IPR001774">
    <property type="entry name" value="DSL"/>
</dbReference>
<feature type="domain" description="EGF-like" evidence="9">
    <location>
        <begin position="166"/>
        <end position="201"/>
    </location>
</feature>
<comment type="caution">
    <text evidence="5">Lacks conserved residue(s) required for the propagation of feature annotation.</text>
</comment>
<dbReference type="GO" id="GO:0005112">
    <property type="term" value="F:Notch binding"/>
    <property type="evidence" value="ECO:0007669"/>
    <property type="project" value="InterPro"/>
</dbReference>
<dbReference type="STRING" id="31234.E3NG84"/>
<keyword evidence="1 7" id="KW-0217">Developmental protein</keyword>
<dbReference type="SMART" id="SM00051">
    <property type="entry name" value="DSL"/>
    <property type="match status" value="1"/>
</dbReference>
<dbReference type="SUPFAM" id="SSF57196">
    <property type="entry name" value="EGF/Laminin"/>
    <property type="match status" value="1"/>
</dbReference>
<dbReference type="PANTHER" id="PTHR22669:SF10">
    <property type="entry name" value="DELTA-LIKE PROTEIN"/>
    <property type="match status" value="1"/>
</dbReference>
<evidence type="ECO:0000256" key="7">
    <source>
        <dbReference type="RuleBase" id="RU280815"/>
    </source>
</evidence>
<name>E3NG84_CAERE</name>
<reference evidence="11" key="1">
    <citation type="submission" date="2007-07" db="EMBL/GenBank/DDBJ databases">
        <title>PCAP assembly of the Caenorhabditis remanei genome.</title>
        <authorList>
            <consortium name="The Caenorhabditis remanei Sequencing Consortium"/>
            <person name="Wilson R.K."/>
        </authorList>
    </citation>
    <scope>NUCLEOTIDE SEQUENCE [LARGE SCALE GENOMIC DNA]</scope>
    <source>
        <strain evidence="11">PB4641</strain>
    </source>
</reference>